<keyword evidence="1" id="KW-1133">Transmembrane helix</keyword>
<gene>
    <name evidence="2" type="ORF">JOL62DRAFT_587390</name>
</gene>
<reference evidence="2 3" key="1">
    <citation type="submission" date="2024-04" db="EMBL/GenBank/DDBJ databases">
        <title>Phyllosticta paracitricarpa is synonymous to the EU quarantine fungus P. citricarpa based on phylogenomic analyses.</title>
        <authorList>
            <consortium name="Lawrence Berkeley National Laboratory"/>
            <person name="Van ingen-buijs V.A."/>
            <person name="Van westerhoven A.C."/>
            <person name="Haridas S."/>
            <person name="Skiadas P."/>
            <person name="Martin F."/>
            <person name="Groenewald J.Z."/>
            <person name="Crous P.W."/>
            <person name="Seidl M.F."/>
        </authorList>
    </citation>
    <scope>NUCLEOTIDE SEQUENCE [LARGE SCALE GENOMIC DNA]</scope>
    <source>
        <strain evidence="2 3">CBS 141358</strain>
    </source>
</reference>
<comment type="caution">
    <text evidence="2">The sequence shown here is derived from an EMBL/GenBank/DDBJ whole genome shotgun (WGS) entry which is preliminary data.</text>
</comment>
<accession>A0ABR1MTU2</accession>
<keyword evidence="1" id="KW-0472">Membrane</keyword>
<proteinExistence type="predicted"/>
<dbReference type="Proteomes" id="UP001367316">
    <property type="component" value="Unassembled WGS sequence"/>
</dbReference>
<feature type="transmembrane region" description="Helical" evidence="1">
    <location>
        <begin position="74"/>
        <end position="101"/>
    </location>
</feature>
<keyword evidence="3" id="KW-1185">Reference proteome</keyword>
<evidence type="ECO:0000256" key="1">
    <source>
        <dbReference type="SAM" id="Phobius"/>
    </source>
</evidence>
<name>A0ABR1MTU2_9PEZI</name>
<evidence type="ECO:0008006" key="4">
    <source>
        <dbReference type="Google" id="ProtNLM"/>
    </source>
</evidence>
<organism evidence="2 3">
    <name type="scientific">Phyllosticta paracitricarpa</name>
    <dbReference type="NCBI Taxonomy" id="2016321"/>
    <lineage>
        <taxon>Eukaryota</taxon>
        <taxon>Fungi</taxon>
        <taxon>Dikarya</taxon>
        <taxon>Ascomycota</taxon>
        <taxon>Pezizomycotina</taxon>
        <taxon>Dothideomycetes</taxon>
        <taxon>Dothideomycetes incertae sedis</taxon>
        <taxon>Botryosphaeriales</taxon>
        <taxon>Phyllostictaceae</taxon>
        <taxon>Phyllosticta</taxon>
    </lineage>
</organism>
<sequence length="166" mass="18849">MTPSSQVSRAKTRMPQLSEARTRVWERISSRAVKTSSRLKLLLRSCGAAIVCCKRPSLPCWLLSWLSVSSSLSFFFFFFFDVTLFLVFFAIVIVVFSPLVFSRILRLSGRSFVFNSVRPSVCFLQNNATWGRRWRSRSSPMAGTSGCFVEQIIRVHGLAQLPNVNI</sequence>
<evidence type="ECO:0000313" key="3">
    <source>
        <dbReference type="Proteomes" id="UP001367316"/>
    </source>
</evidence>
<protein>
    <recommendedName>
        <fullName evidence="4">Transmembrane protein</fullName>
    </recommendedName>
</protein>
<dbReference type="EMBL" id="JBBPBF010000050">
    <property type="protein sequence ID" value="KAK7606360.1"/>
    <property type="molecule type" value="Genomic_DNA"/>
</dbReference>
<evidence type="ECO:0000313" key="2">
    <source>
        <dbReference type="EMBL" id="KAK7606360.1"/>
    </source>
</evidence>
<keyword evidence="1" id="KW-0812">Transmembrane</keyword>